<comment type="caution">
    <text evidence="1">The sequence shown here is derived from an EMBL/GenBank/DDBJ whole genome shotgun (WGS) entry which is preliminary data.</text>
</comment>
<dbReference type="AlphaFoldDB" id="A0A443J199"/>
<accession>A0A443J199</accession>
<reference evidence="1 2" key="1">
    <citation type="submission" date="2019-01" db="EMBL/GenBank/DDBJ databases">
        <title>Sinorhodobacter populi sp. nov. isolated from the symptomatic bark tissue of Populus euramericana canker.</title>
        <authorList>
            <person name="Xu G."/>
        </authorList>
    </citation>
    <scope>NUCLEOTIDE SEQUENCE [LARGE SCALE GENOMIC DNA]</scope>
    <source>
        <strain evidence="1 2">2D-5</strain>
    </source>
</reference>
<name>A0A443J199_9RHOB</name>
<proteinExistence type="predicted"/>
<protein>
    <submittedName>
        <fullName evidence="1">Uncharacterized protein</fullName>
    </submittedName>
</protein>
<dbReference type="Proteomes" id="UP000285710">
    <property type="component" value="Unassembled WGS sequence"/>
</dbReference>
<sequence length="114" mass="12267">MRIAHKLAQDIGLSIDAEHRVLQVRKADRGVLGFGLRALQHTCEVAGIGLAAERADRQTGILAFGAIGLCELVAILTVKVREMNRHADPVIDLLQGAFIALARRPAVARLISPT</sequence>
<dbReference type="EMBL" id="SAUW01000003">
    <property type="protein sequence ID" value="RWR14212.1"/>
    <property type="molecule type" value="Genomic_DNA"/>
</dbReference>
<organism evidence="1 2">
    <name type="scientific">Paenirhodobacter populi</name>
    <dbReference type="NCBI Taxonomy" id="2306993"/>
    <lineage>
        <taxon>Bacteria</taxon>
        <taxon>Pseudomonadati</taxon>
        <taxon>Pseudomonadota</taxon>
        <taxon>Alphaproteobacteria</taxon>
        <taxon>Rhodobacterales</taxon>
        <taxon>Rhodobacter group</taxon>
        <taxon>Paenirhodobacter</taxon>
    </lineage>
</organism>
<gene>
    <name evidence="1" type="ORF">D2T33_03055</name>
</gene>
<evidence type="ECO:0000313" key="1">
    <source>
        <dbReference type="EMBL" id="RWR14212.1"/>
    </source>
</evidence>
<reference evidence="1 2" key="2">
    <citation type="submission" date="2019-01" db="EMBL/GenBank/DDBJ databases">
        <authorList>
            <person name="Li Y."/>
        </authorList>
    </citation>
    <scope>NUCLEOTIDE SEQUENCE [LARGE SCALE GENOMIC DNA]</scope>
    <source>
        <strain evidence="1 2">2D-5</strain>
    </source>
</reference>
<evidence type="ECO:0000313" key="2">
    <source>
        <dbReference type="Proteomes" id="UP000285710"/>
    </source>
</evidence>
<dbReference type="RefSeq" id="WP_128268789.1">
    <property type="nucleotide sequence ID" value="NZ_SAUW01000003.1"/>
</dbReference>
<keyword evidence="2" id="KW-1185">Reference proteome</keyword>